<dbReference type="InterPro" id="IPR002781">
    <property type="entry name" value="TM_pro_TauE-like"/>
</dbReference>
<evidence type="ECO:0000313" key="10">
    <source>
        <dbReference type="Proteomes" id="UP000238589"/>
    </source>
</evidence>
<evidence type="ECO:0000256" key="3">
    <source>
        <dbReference type="ARBA" id="ARBA00022448"/>
    </source>
</evidence>
<keyword evidence="6 8" id="KW-1133">Transmembrane helix</keyword>
<evidence type="ECO:0000256" key="5">
    <source>
        <dbReference type="ARBA" id="ARBA00022692"/>
    </source>
</evidence>
<evidence type="ECO:0000256" key="7">
    <source>
        <dbReference type="ARBA" id="ARBA00023136"/>
    </source>
</evidence>
<dbReference type="OrthoDB" id="9800873at2"/>
<protein>
    <recommendedName>
        <fullName evidence="8">Probable membrane transporter protein</fullName>
    </recommendedName>
</protein>
<name>A0A2S9K1G2_9BURK</name>
<feature type="transmembrane region" description="Helical" evidence="8">
    <location>
        <begin position="141"/>
        <end position="168"/>
    </location>
</feature>
<organism evidence="9 10">
    <name type="scientific">Malikia granosa</name>
    <dbReference type="NCBI Taxonomy" id="263067"/>
    <lineage>
        <taxon>Bacteria</taxon>
        <taxon>Pseudomonadati</taxon>
        <taxon>Pseudomonadota</taxon>
        <taxon>Betaproteobacteria</taxon>
        <taxon>Burkholderiales</taxon>
        <taxon>Comamonadaceae</taxon>
        <taxon>Malikia</taxon>
    </lineage>
</organism>
<accession>A0A2S9K1G2</accession>
<evidence type="ECO:0000256" key="4">
    <source>
        <dbReference type="ARBA" id="ARBA00022475"/>
    </source>
</evidence>
<proteinExistence type="inferred from homology"/>
<feature type="transmembrane region" description="Helical" evidence="8">
    <location>
        <begin position="233"/>
        <end position="251"/>
    </location>
</feature>
<keyword evidence="10" id="KW-1185">Reference proteome</keyword>
<feature type="transmembrane region" description="Helical" evidence="8">
    <location>
        <begin position="200"/>
        <end position="221"/>
    </location>
</feature>
<dbReference type="InterPro" id="IPR052017">
    <property type="entry name" value="TSUP"/>
</dbReference>
<dbReference type="AlphaFoldDB" id="A0A2S9K1G2"/>
<keyword evidence="5 8" id="KW-0812">Transmembrane</keyword>
<keyword evidence="7 8" id="KW-0472">Membrane</keyword>
<sequence length="252" mass="27177">MMPVDGVALSLLVLWFACFGAIVLGGLVKGTLGVGLPLVVLPLLSLLLPAPRAMGLLVMPVLLSNLWQAIEGKRLNEGLRRFGGLLVCQFVATLAAIHLTRNLSVQGFNVLLAIVVMVAVGMMAVGATFRVNPSQERWMGPLVGGVAGVMAGVSTLTGPILIAYLLALKLHKDEFIRSISIIYLLGSVPMYGTMMWYGRFGWTEVALSCLALIPMFVGLRMGRLLRHRLSETVFRRLLLGLLTALSVLLITK</sequence>
<evidence type="ECO:0000256" key="2">
    <source>
        <dbReference type="ARBA" id="ARBA00009142"/>
    </source>
</evidence>
<dbReference type="PANTHER" id="PTHR30269">
    <property type="entry name" value="TRANSMEMBRANE PROTEIN YFCA"/>
    <property type="match status" value="1"/>
</dbReference>
<dbReference type="PANTHER" id="PTHR30269:SF32">
    <property type="entry name" value="MEMBRANE TRANSPORTER PROTEIN-RELATED"/>
    <property type="match status" value="1"/>
</dbReference>
<evidence type="ECO:0000256" key="8">
    <source>
        <dbReference type="RuleBase" id="RU363041"/>
    </source>
</evidence>
<gene>
    <name evidence="9" type="ORF">C6P64_15220</name>
</gene>
<keyword evidence="3" id="KW-0813">Transport</keyword>
<dbReference type="Proteomes" id="UP000238589">
    <property type="component" value="Unassembled WGS sequence"/>
</dbReference>
<feature type="transmembrane region" description="Helical" evidence="8">
    <location>
        <begin position="175"/>
        <end position="194"/>
    </location>
</feature>
<dbReference type="EMBL" id="PVLQ01000077">
    <property type="protein sequence ID" value="PRD64288.1"/>
    <property type="molecule type" value="Genomic_DNA"/>
</dbReference>
<comment type="caution">
    <text evidence="9">The sequence shown here is derived from an EMBL/GenBank/DDBJ whole genome shotgun (WGS) entry which is preliminary data.</text>
</comment>
<evidence type="ECO:0000256" key="1">
    <source>
        <dbReference type="ARBA" id="ARBA00004651"/>
    </source>
</evidence>
<dbReference type="Pfam" id="PF01925">
    <property type="entry name" value="TauE"/>
    <property type="match status" value="1"/>
</dbReference>
<feature type="transmembrane region" description="Helical" evidence="8">
    <location>
        <begin position="82"/>
        <end position="100"/>
    </location>
</feature>
<dbReference type="RefSeq" id="WP_056277443.1">
    <property type="nucleotide sequence ID" value="NZ_PVLQ01000077.1"/>
</dbReference>
<keyword evidence="4 8" id="KW-1003">Cell membrane</keyword>
<reference evidence="9 10" key="1">
    <citation type="submission" date="2018-03" db="EMBL/GenBank/DDBJ databases">
        <title>Comparative genomics illustrates the genes involved in a hyperalkaliphilic mechanisms of Serpentinomonas isolated from highly-alkaline calcium-rich serpentinized springs.</title>
        <authorList>
            <person name="Suzuki S."/>
            <person name="Ishii S."/>
            <person name="Walworth N."/>
            <person name="Bird L."/>
            <person name="Kuenen J.G."/>
            <person name="Nealson K.H."/>
        </authorList>
    </citation>
    <scope>NUCLEOTIDE SEQUENCE [LARGE SCALE GENOMIC DNA]</scope>
    <source>
        <strain evidence="9 10">P1</strain>
    </source>
</reference>
<evidence type="ECO:0000256" key="6">
    <source>
        <dbReference type="ARBA" id="ARBA00022989"/>
    </source>
</evidence>
<comment type="similarity">
    <text evidence="2 8">Belongs to the 4-toluene sulfonate uptake permease (TSUP) (TC 2.A.102) family.</text>
</comment>
<evidence type="ECO:0000313" key="9">
    <source>
        <dbReference type="EMBL" id="PRD64288.1"/>
    </source>
</evidence>
<dbReference type="GO" id="GO:0005886">
    <property type="term" value="C:plasma membrane"/>
    <property type="evidence" value="ECO:0007669"/>
    <property type="project" value="UniProtKB-SubCell"/>
</dbReference>
<feature type="transmembrane region" description="Helical" evidence="8">
    <location>
        <begin position="107"/>
        <end position="129"/>
    </location>
</feature>
<comment type="subcellular location">
    <subcellularLocation>
        <location evidence="1 8">Cell membrane</location>
        <topology evidence="1 8">Multi-pass membrane protein</topology>
    </subcellularLocation>
</comment>